<gene>
    <name evidence="3 5" type="primary">egtD</name>
    <name evidence="5" type="ORF">O4220_13555</name>
</gene>
<dbReference type="InterPro" id="IPR032888">
    <property type="entry name" value="EgtD_Actinobacteria"/>
</dbReference>
<keyword evidence="3" id="KW-0949">S-adenosyl-L-methionine</keyword>
<comment type="subunit">
    <text evidence="3">Monomer.</text>
</comment>
<dbReference type="PANTHER" id="PTHR43397:SF1">
    <property type="entry name" value="ERGOTHIONEINE BIOSYNTHESIS PROTEIN 1"/>
    <property type="match status" value="1"/>
</dbReference>
<keyword evidence="6" id="KW-1185">Reference proteome</keyword>
<feature type="binding site" evidence="3">
    <location>
        <position position="205"/>
    </location>
    <ligand>
        <name>L-histidine</name>
        <dbReference type="ChEBI" id="CHEBI:57595"/>
    </ligand>
</feature>
<evidence type="ECO:0000313" key="5">
    <source>
        <dbReference type="EMBL" id="MCZ4519541.1"/>
    </source>
</evidence>
<dbReference type="HAMAP" id="MF_02037">
    <property type="entry name" value="EgtD"/>
    <property type="match status" value="1"/>
</dbReference>
<comment type="function">
    <text evidence="3">Catalyzes the SAM-dependent triple methylation of the alpha-amino group of histidine to form hercynine, a step in the biosynthesis pathway of ergothioneine.</text>
</comment>
<evidence type="ECO:0000256" key="2">
    <source>
        <dbReference type="ARBA" id="ARBA00022679"/>
    </source>
</evidence>
<keyword evidence="1 3" id="KW-0489">Methyltransferase</keyword>
<comment type="catalytic activity">
    <reaction evidence="3">
        <text>L-histidine + 3 S-adenosyl-L-methionine = hercynine + 3 S-adenosyl-L-homocysteine + 3 H(+)</text>
        <dbReference type="Rhea" id="RHEA:38471"/>
        <dbReference type="ChEBI" id="CHEBI:15378"/>
        <dbReference type="ChEBI" id="CHEBI:15781"/>
        <dbReference type="ChEBI" id="CHEBI:57595"/>
        <dbReference type="ChEBI" id="CHEBI:57856"/>
        <dbReference type="ChEBI" id="CHEBI:59789"/>
        <dbReference type="EC" id="2.1.1.44"/>
    </reaction>
</comment>
<dbReference type="NCBIfam" id="TIGR03438">
    <property type="entry name" value="egtD_ergothio"/>
    <property type="match status" value="1"/>
</dbReference>
<proteinExistence type="inferred from homology"/>
<dbReference type="GO" id="GO:0032259">
    <property type="term" value="P:methylation"/>
    <property type="evidence" value="ECO:0007669"/>
    <property type="project" value="UniProtKB-KW"/>
</dbReference>
<dbReference type="InterPro" id="IPR051128">
    <property type="entry name" value="EgtD_Methyltrsf_superfamily"/>
</dbReference>
<dbReference type="EC" id="2.1.1.44" evidence="3"/>
<dbReference type="InterPro" id="IPR029063">
    <property type="entry name" value="SAM-dependent_MTases_sf"/>
</dbReference>
<feature type="binding site" evidence="3">
    <location>
        <position position="85"/>
    </location>
    <ligand>
        <name>S-adenosyl-L-methionine</name>
        <dbReference type="ChEBI" id="CHEBI:59789"/>
    </ligand>
</feature>
<feature type="binding site" evidence="3">
    <location>
        <position position="112"/>
    </location>
    <ligand>
        <name>S-adenosyl-L-methionine</name>
        <dbReference type="ChEBI" id="CHEBI:59789"/>
    </ligand>
</feature>
<dbReference type="Pfam" id="PF10017">
    <property type="entry name" value="Methyltransf_33"/>
    <property type="match status" value="1"/>
</dbReference>
<comment type="similarity">
    <text evidence="3">Belongs to the methyltransferase superfamily. EgtD family.</text>
</comment>
<feature type="binding site" evidence="3">
    <location>
        <position position="55"/>
    </location>
    <ligand>
        <name>L-histidine</name>
        <dbReference type="ChEBI" id="CHEBI:57595"/>
    </ligand>
</feature>
<protein>
    <recommendedName>
        <fullName evidence="3">Histidine N-alpha-methyltransferase</fullName>
        <ecNumber evidence="3">2.1.1.44</ecNumber>
    </recommendedName>
    <alternativeName>
        <fullName evidence="3">Histidine trimethyltransferase</fullName>
    </alternativeName>
</protein>
<evidence type="ECO:0000256" key="1">
    <source>
        <dbReference type="ARBA" id="ARBA00022603"/>
    </source>
</evidence>
<evidence type="ECO:0000256" key="3">
    <source>
        <dbReference type="HAMAP-Rule" id="MF_02037"/>
    </source>
</evidence>
<dbReference type="PIRSF" id="PIRSF018005">
    <property type="entry name" value="UCP018005"/>
    <property type="match status" value="1"/>
</dbReference>
<dbReference type="InterPro" id="IPR035094">
    <property type="entry name" value="EgtD"/>
</dbReference>
<dbReference type="SUPFAM" id="SSF53335">
    <property type="entry name" value="S-adenosyl-L-methionine-dependent methyltransferases"/>
    <property type="match status" value="1"/>
</dbReference>
<feature type="domain" description="Histidine-specific methyltransferase SAM-dependent" evidence="4">
    <location>
        <begin position="17"/>
        <end position="319"/>
    </location>
</feature>
<reference evidence="5" key="1">
    <citation type="submission" date="2022-12" db="EMBL/GenBank/DDBJ databases">
        <authorList>
            <person name="Krivoruchko A.V."/>
            <person name="Elkin A."/>
        </authorList>
    </citation>
    <scope>NUCLEOTIDE SEQUENCE</scope>
    <source>
        <strain evidence="5">IEGM 1391</strain>
    </source>
</reference>
<keyword evidence="2 3" id="KW-0808">Transferase</keyword>
<dbReference type="Gene3D" id="3.40.50.150">
    <property type="entry name" value="Vaccinia Virus protein VP39"/>
    <property type="match status" value="1"/>
</dbReference>
<accession>A0ABT4MII3</accession>
<evidence type="ECO:0000259" key="4">
    <source>
        <dbReference type="Pfam" id="PF10017"/>
    </source>
</evidence>
<organism evidence="5 6">
    <name type="scientific">Rhodococcus ruber</name>
    <dbReference type="NCBI Taxonomy" id="1830"/>
    <lineage>
        <taxon>Bacteria</taxon>
        <taxon>Bacillati</taxon>
        <taxon>Actinomycetota</taxon>
        <taxon>Actinomycetes</taxon>
        <taxon>Mycobacteriales</taxon>
        <taxon>Nocardiaceae</taxon>
        <taxon>Rhodococcus</taxon>
    </lineage>
</organism>
<comment type="caution">
    <text evidence="5">The sequence shown here is derived from an EMBL/GenBank/DDBJ whole genome shotgun (WGS) entry which is preliminary data.</text>
</comment>
<dbReference type="RefSeq" id="WP_269604974.1">
    <property type="nucleotide sequence ID" value="NZ_JAPWIJ010000005.1"/>
</dbReference>
<dbReference type="GO" id="GO:0052706">
    <property type="term" value="F:L-histidine N(alpha)-methyltransferase activity"/>
    <property type="evidence" value="ECO:0007669"/>
    <property type="project" value="UniProtKB-EC"/>
</dbReference>
<feature type="binding site" evidence="3">
    <location>
        <begin position="140"/>
        <end position="141"/>
    </location>
    <ligand>
        <name>S-adenosyl-L-methionine</name>
        <dbReference type="ChEBI" id="CHEBI:59789"/>
    </ligand>
</feature>
<dbReference type="EMBL" id="JAPWIJ010000005">
    <property type="protein sequence ID" value="MCZ4519541.1"/>
    <property type="molecule type" value="Genomic_DNA"/>
</dbReference>
<evidence type="ECO:0000313" key="6">
    <source>
        <dbReference type="Proteomes" id="UP001081071"/>
    </source>
</evidence>
<feature type="binding site" evidence="3">
    <location>
        <begin position="281"/>
        <end position="283"/>
    </location>
    <ligand>
        <name>L-histidine</name>
        <dbReference type="ChEBI" id="CHEBI:57595"/>
    </ligand>
</feature>
<comment type="pathway">
    <text evidence="3">Amino-acid biosynthesis; ergothioneine biosynthesis.</text>
</comment>
<dbReference type="InterPro" id="IPR017804">
    <property type="entry name" value="MeTrfase_EgtD-like"/>
</dbReference>
<dbReference type="PANTHER" id="PTHR43397">
    <property type="entry name" value="ERGOTHIONEINE BIOSYNTHESIS PROTEIN 1"/>
    <property type="match status" value="1"/>
</dbReference>
<feature type="binding site" evidence="3">
    <location>
        <position position="165"/>
    </location>
    <ligand>
        <name>L-histidine</name>
        <dbReference type="ChEBI" id="CHEBI:57595"/>
    </ligand>
</feature>
<dbReference type="Proteomes" id="UP001081071">
    <property type="component" value="Unassembled WGS sequence"/>
</dbReference>
<name>A0ABT4MII3_9NOCA</name>
<dbReference type="InterPro" id="IPR019257">
    <property type="entry name" value="MeTrfase_dom"/>
</dbReference>
<sequence length="322" mass="35441">MSTVEVHLADTALVDELRKDVRDGLTSSPKWLSPKYFYDALGSELFEQITVLPEYYPTRTERALLEEHALDIAEATESTMLIELGSGSSEKTKILLAAGVKHGSLTTYVPQDVSVTALEGAIEQIGQEFPALEVHGIVSDFTDTLHNLPDGLRRTIAFLGGTLGNLIPEEREEFLKAIADALDPGEHLLLGVGLVIDPKVLVPAYDDAAGVTAQFNRNVLSVINSRLDGNFDTDAFEHVALWNTEQEWIEMRLRATSPQEVYLADLDLHVHFDAGEDLRTEISAKFRPEGITEELAAAGFDVDHLWTDTDSRFALILARKGG</sequence>
<feature type="binding site" evidence="3">
    <location>
        <position position="91"/>
    </location>
    <ligand>
        <name>S-adenosyl-L-methionine</name>
        <dbReference type="ChEBI" id="CHEBI:59789"/>
    </ligand>
</feature>